<name>A0A0A1T308_9HYPO</name>
<evidence type="ECO:0000256" key="3">
    <source>
        <dbReference type="ARBA" id="ARBA00022827"/>
    </source>
</evidence>
<evidence type="ECO:0000259" key="6">
    <source>
        <dbReference type="Pfam" id="PF01494"/>
    </source>
</evidence>
<dbReference type="PRINTS" id="PR00420">
    <property type="entry name" value="RNGMNOXGNASE"/>
</dbReference>
<organism evidence="7 8">
    <name type="scientific">[Torrubiella] hemipterigena</name>
    <dbReference type="NCBI Taxonomy" id="1531966"/>
    <lineage>
        <taxon>Eukaryota</taxon>
        <taxon>Fungi</taxon>
        <taxon>Dikarya</taxon>
        <taxon>Ascomycota</taxon>
        <taxon>Pezizomycotina</taxon>
        <taxon>Sordariomycetes</taxon>
        <taxon>Hypocreomycetidae</taxon>
        <taxon>Hypocreales</taxon>
        <taxon>Clavicipitaceae</taxon>
        <taxon>Clavicipitaceae incertae sedis</taxon>
        <taxon>'Torrubiella' clade</taxon>
    </lineage>
</organism>
<sequence length="468" mass="51856">MWNTKKISLTNHINIMSKHVIIVGAGTAGLALGHALQKANADISFAVYERDRTRSDGLFGYRVGISPEGARCLAACIPPELFKIFQQTTALPPDNLNMLTEQLQELLSVSGLSKVADDKIGAEYSVSRMTLHQVLLTGLEDKVHFDKNFERYTNNADGTITAYFKDGTLATGDLLVAADGTNSKIRKQYLPQATLRDSGIYGLTAKVPLNDETRKLLTPKMIRGVNLINAQHGDSCIIHVMEFPWDHDGELKNNIGGNDRELLKMWPGANFDNTNDYILLGFGGHNAYLPKDIMSLDGPTIHALLLERTKTWHPNLKKLYELSDPTTCFPINIRTTDRLAPWKSTNIALLGDAIHTMTPGLGVGANTALLDAKILAENLTRVGKGEMELVAAVAEYEKQMHTYAWTRVEKSLERFNADDAIYKPGWTGSLALMGMRLGMRFANALPPVKRMMSEQFTKERGNIDERAN</sequence>
<dbReference type="Proteomes" id="UP000039046">
    <property type="component" value="Unassembled WGS sequence"/>
</dbReference>
<keyword evidence="5" id="KW-0503">Monooxygenase</keyword>
<evidence type="ECO:0000256" key="2">
    <source>
        <dbReference type="ARBA" id="ARBA00022630"/>
    </source>
</evidence>
<feature type="domain" description="FAD-binding" evidence="6">
    <location>
        <begin position="339"/>
        <end position="409"/>
    </location>
</feature>
<dbReference type="Gene3D" id="3.50.50.60">
    <property type="entry name" value="FAD/NAD(P)-binding domain"/>
    <property type="match status" value="1"/>
</dbReference>
<dbReference type="PANTHER" id="PTHR47178">
    <property type="entry name" value="MONOOXYGENASE, FAD-BINDING"/>
    <property type="match status" value="1"/>
</dbReference>
<dbReference type="SUPFAM" id="SSF51905">
    <property type="entry name" value="FAD/NAD(P)-binding domain"/>
    <property type="match status" value="1"/>
</dbReference>
<comment type="cofactor">
    <cofactor evidence="1">
        <name>FAD</name>
        <dbReference type="ChEBI" id="CHEBI:57692"/>
    </cofactor>
</comment>
<protein>
    <recommendedName>
        <fullName evidence="6">FAD-binding domain-containing protein</fullName>
    </recommendedName>
</protein>
<dbReference type="Pfam" id="PF01494">
    <property type="entry name" value="FAD_binding_3"/>
    <property type="match status" value="1"/>
</dbReference>
<proteinExistence type="predicted"/>
<keyword evidence="3" id="KW-0274">FAD</keyword>
<dbReference type="STRING" id="1531966.A0A0A1T308"/>
<dbReference type="OrthoDB" id="655030at2759"/>
<dbReference type="InterPro" id="IPR002938">
    <property type="entry name" value="FAD-bd"/>
</dbReference>
<gene>
    <name evidence="7" type="ORF">VHEMI05028</name>
</gene>
<dbReference type="InterPro" id="IPR036188">
    <property type="entry name" value="FAD/NAD-bd_sf"/>
</dbReference>
<dbReference type="PANTHER" id="PTHR47178:SF5">
    <property type="entry name" value="FAD-BINDING DOMAIN-CONTAINING PROTEIN"/>
    <property type="match status" value="1"/>
</dbReference>
<dbReference type="EMBL" id="CDHN01000002">
    <property type="protein sequence ID" value="CEJ89169.1"/>
    <property type="molecule type" value="Genomic_DNA"/>
</dbReference>
<evidence type="ECO:0000313" key="8">
    <source>
        <dbReference type="Proteomes" id="UP000039046"/>
    </source>
</evidence>
<keyword evidence="8" id="KW-1185">Reference proteome</keyword>
<evidence type="ECO:0000256" key="4">
    <source>
        <dbReference type="ARBA" id="ARBA00023002"/>
    </source>
</evidence>
<dbReference type="AlphaFoldDB" id="A0A0A1T308"/>
<dbReference type="GO" id="GO:0004497">
    <property type="term" value="F:monooxygenase activity"/>
    <property type="evidence" value="ECO:0007669"/>
    <property type="project" value="UniProtKB-KW"/>
</dbReference>
<keyword evidence="4" id="KW-0560">Oxidoreductase</keyword>
<reference evidence="7 8" key="1">
    <citation type="journal article" date="2015" name="Genome Announc.">
        <title>Draft Genome Sequence and Gene Annotation of the Entomopathogenic Fungus Verticillium hemipterigenum.</title>
        <authorList>
            <person name="Horn F."/>
            <person name="Habel A."/>
            <person name="Scharf D.H."/>
            <person name="Dworschak J."/>
            <person name="Brakhage A.A."/>
            <person name="Guthke R."/>
            <person name="Hertweck C."/>
            <person name="Linde J."/>
        </authorList>
    </citation>
    <scope>NUCLEOTIDE SEQUENCE [LARGE SCALE GENOMIC DNA]</scope>
</reference>
<evidence type="ECO:0000313" key="7">
    <source>
        <dbReference type="EMBL" id="CEJ89169.1"/>
    </source>
</evidence>
<accession>A0A0A1T308</accession>
<evidence type="ECO:0000256" key="5">
    <source>
        <dbReference type="ARBA" id="ARBA00023033"/>
    </source>
</evidence>
<keyword evidence="2" id="KW-0285">Flavoprotein</keyword>
<evidence type="ECO:0000256" key="1">
    <source>
        <dbReference type="ARBA" id="ARBA00001974"/>
    </source>
</evidence>
<dbReference type="HOGENOM" id="CLU_009665_3_0_1"/>
<dbReference type="GO" id="GO:0071949">
    <property type="term" value="F:FAD binding"/>
    <property type="evidence" value="ECO:0007669"/>
    <property type="project" value="InterPro"/>
</dbReference>